<dbReference type="EMBL" id="DRLI01000206">
    <property type="protein sequence ID" value="HHM02431.1"/>
    <property type="molecule type" value="Genomic_DNA"/>
</dbReference>
<dbReference type="PANTHER" id="PTHR45947:SF3">
    <property type="entry name" value="SULFOQUINOVOSYL TRANSFERASE SQD2"/>
    <property type="match status" value="1"/>
</dbReference>
<dbReference type="Pfam" id="PF00534">
    <property type="entry name" value="Glycos_transf_1"/>
    <property type="match status" value="1"/>
</dbReference>
<feature type="domain" description="Glycosyl transferase family 1" evidence="1">
    <location>
        <begin position="161"/>
        <end position="334"/>
    </location>
</feature>
<dbReference type="InterPro" id="IPR001296">
    <property type="entry name" value="Glyco_trans_1"/>
</dbReference>
<organism evidence="3">
    <name type="scientific">Caldithrix abyssi</name>
    <dbReference type="NCBI Taxonomy" id="187145"/>
    <lineage>
        <taxon>Bacteria</taxon>
        <taxon>Pseudomonadati</taxon>
        <taxon>Calditrichota</taxon>
        <taxon>Calditrichia</taxon>
        <taxon>Calditrichales</taxon>
        <taxon>Calditrichaceae</taxon>
        <taxon>Caldithrix</taxon>
    </lineage>
</organism>
<dbReference type="Pfam" id="PF13439">
    <property type="entry name" value="Glyco_transf_4"/>
    <property type="match status" value="1"/>
</dbReference>
<gene>
    <name evidence="3" type="ORF">ENJ15_05405</name>
</gene>
<feature type="domain" description="Glycosyltransferase subfamily 4-like N-terminal" evidence="2">
    <location>
        <begin position="1"/>
        <end position="151"/>
    </location>
</feature>
<accession>A0A7V5RPT7</accession>
<proteinExistence type="predicted"/>
<evidence type="ECO:0000259" key="2">
    <source>
        <dbReference type="Pfam" id="PF13439"/>
    </source>
</evidence>
<dbReference type="SUPFAM" id="SSF53756">
    <property type="entry name" value="UDP-Glycosyltransferase/glycogen phosphorylase"/>
    <property type="match status" value="1"/>
</dbReference>
<dbReference type="GO" id="GO:0016758">
    <property type="term" value="F:hexosyltransferase activity"/>
    <property type="evidence" value="ECO:0007669"/>
    <property type="project" value="TreeGrafter"/>
</dbReference>
<dbReference type="PANTHER" id="PTHR45947">
    <property type="entry name" value="SULFOQUINOVOSYL TRANSFERASE SQD2"/>
    <property type="match status" value="1"/>
</dbReference>
<reference evidence="3" key="1">
    <citation type="journal article" date="2020" name="mSystems">
        <title>Genome- and Community-Level Interaction Insights into Carbon Utilization and Element Cycling Functions of Hydrothermarchaeota in Hydrothermal Sediment.</title>
        <authorList>
            <person name="Zhou Z."/>
            <person name="Liu Y."/>
            <person name="Xu W."/>
            <person name="Pan J."/>
            <person name="Luo Z.H."/>
            <person name="Li M."/>
        </authorList>
    </citation>
    <scope>NUCLEOTIDE SEQUENCE [LARGE SCALE GENOMIC DNA]</scope>
    <source>
        <strain evidence="3">HyVt-460</strain>
    </source>
</reference>
<dbReference type="CDD" id="cd03801">
    <property type="entry name" value="GT4_PimA-like"/>
    <property type="match status" value="1"/>
</dbReference>
<dbReference type="Proteomes" id="UP000885771">
    <property type="component" value="Unassembled WGS sequence"/>
</dbReference>
<evidence type="ECO:0000313" key="3">
    <source>
        <dbReference type="EMBL" id="HHM02431.1"/>
    </source>
</evidence>
<dbReference type="InterPro" id="IPR028098">
    <property type="entry name" value="Glyco_trans_4-like_N"/>
</dbReference>
<comment type="caution">
    <text evidence="3">The sequence shown here is derived from an EMBL/GenBank/DDBJ whole genome shotgun (WGS) entry which is preliminary data.</text>
</comment>
<protein>
    <submittedName>
        <fullName evidence="3">Glycosyltransferase family 1 protein</fullName>
    </submittedName>
</protein>
<dbReference type="Gene3D" id="3.40.50.2000">
    <property type="entry name" value="Glycogen Phosphorylase B"/>
    <property type="match status" value="2"/>
</dbReference>
<dbReference type="AlphaFoldDB" id="A0A7V5RPT7"/>
<evidence type="ECO:0000259" key="1">
    <source>
        <dbReference type="Pfam" id="PF00534"/>
    </source>
</evidence>
<name>A0A7V5RPT7_CALAY</name>
<dbReference type="InterPro" id="IPR050194">
    <property type="entry name" value="Glycosyltransferase_grp1"/>
</dbReference>
<sequence length="359" mass="40196">MAQSMAATGHGVTVFTRRREDFPVETSGRPFKVFFIEGQNWKQGRTYYCRQTLKNRLRDEVPDIVIATTWNVARGLKYLCRRHGVKLVTVVHGLEVTRAMPLIKRRWLRSTLRGSHKVIAVSEFTRKATEKGFDLPAGHCRVLANGVDVRRFRPGMDTSALIKRLGLNSGNRIILTLARVIRRKGHDYVIRALPALVKKYPSLRYIICGPGDETFIGELKTLIENLNLQNHVIFTGYVESVELPLFYNMADVYIMPSREIAGDTEGFGITYLEANACEKPVIGGASGGVGDAIVDGETGYLVPPTDVNRIREKLDALLGDAALAARLGRGGRERILREYTWTALAQKLLDIIEESPLRC</sequence>